<dbReference type="OrthoDB" id="1488362at2"/>
<protein>
    <submittedName>
        <fullName evidence="4">Patatin-like phospholipase family protein</fullName>
    </submittedName>
</protein>
<evidence type="ECO:0000259" key="3">
    <source>
        <dbReference type="PROSITE" id="PS51635"/>
    </source>
</evidence>
<dbReference type="RefSeq" id="WP_143371490.1">
    <property type="nucleotide sequence ID" value="NZ_VJVZ01000001.1"/>
</dbReference>
<dbReference type="Gene3D" id="3.40.1090.10">
    <property type="entry name" value="Cytosolic phospholipase A2 catalytic domain"/>
    <property type="match status" value="1"/>
</dbReference>
<dbReference type="GO" id="GO:0016787">
    <property type="term" value="F:hydrolase activity"/>
    <property type="evidence" value="ECO:0007669"/>
    <property type="project" value="UniProtKB-UniRule"/>
</dbReference>
<feature type="active site" description="Nucleophile" evidence="2">
    <location>
        <position position="58"/>
    </location>
</feature>
<keyword evidence="1 2" id="KW-0443">Lipid metabolism</keyword>
<dbReference type="SUPFAM" id="SSF52151">
    <property type="entry name" value="FabD/lysophospholipase-like"/>
    <property type="match status" value="1"/>
</dbReference>
<evidence type="ECO:0000256" key="1">
    <source>
        <dbReference type="ARBA" id="ARBA00023098"/>
    </source>
</evidence>
<dbReference type="EMBL" id="VJVZ01000001">
    <property type="protein sequence ID" value="TRW27264.1"/>
    <property type="molecule type" value="Genomic_DNA"/>
</dbReference>
<evidence type="ECO:0000256" key="2">
    <source>
        <dbReference type="PROSITE-ProRule" id="PRU01161"/>
    </source>
</evidence>
<keyword evidence="2" id="KW-0442">Lipid degradation</keyword>
<keyword evidence="2" id="KW-0378">Hydrolase</keyword>
<feature type="domain" description="PNPLA" evidence="3">
    <location>
        <begin position="9"/>
        <end position="292"/>
    </location>
</feature>
<dbReference type="GO" id="GO:0016042">
    <property type="term" value="P:lipid catabolic process"/>
    <property type="evidence" value="ECO:0007669"/>
    <property type="project" value="UniProtKB-UniRule"/>
</dbReference>
<reference evidence="4 5" key="1">
    <citation type="submission" date="2019-07" db="EMBL/GenBank/DDBJ databases">
        <title>Flavobacterium sp. nov., isolated from glacier ice.</title>
        <authorList>
            <person name="Liu Q."/>
            <person name="Xin Y.-H."/>
        </authorList>
    </citation>
    <scope>NUCLEOTIDE SEQUENCE [LARGE SCALE GENOMIC DNA]</scope>
    <source>
        <strain evidence="4 5">ZT4R6</strain>
    </source>
</reference>
<dbReference type="PROSITE" id="PS51635">
    <property type="entry name" value="PNPLA"/>
    <property type="match status" value="1"/>
</dbReference>
<organism evidence="4 5">
    <name type="scientific">Flavobacterium zepuense</name>
    <dbReference type="NCBI Taxonomy" id="2593302"/>
    <lineage>
        <taxon>Bacteria</taxon>
        <taxon>Pseudomonadati</taxon>
        <taxon>Bacteroidota</taxon>
        <taxon>Flavobacteriia</taxon>
        <taxon>Flavobacteriales</taxon>
        <taxon>Flavobacteriaceae</taxon>
        <taxon>Flavobacterium</taxon>
    </lineage>
</organism>
<sequence>MGKKFEIGLCMAGAVSAGAYTAGVMDFLIEALSDWEERRGEADVPKHEVCIPIMGGASAGGMTALLTASTINNTIEPVQLPELGHLLDNHPENKLYNSWVDLTGGDMFSKMLSIDDMKSGKVISLLNSEFIDEVAEKMLKSNIDNWIETPAFFKRNNTIPLKVFTTLTNLEGFSYYAGMNAAGKKDKYHMNVHNDYACFEVIDGIAQSTGKAWMPLNFKTGEYLNTAKDAAMATGAFPIGLSPRVLTRNAKFVQEIPWLKNIFANSPLEHDVVTSLNVDGGVINNEPFEKVRYLLNEFLAEEKGIPFETPGEKDAACSQLEDFNSDYNTFENTVLMIDPFPSAKNSEFTFEKDLLKTIPKTLSAMLSQMRSKPTEYREAIRENDASSFIISPSRDIRDKDGNVIEEVFGEKAIACGTLSGFGGFLSKEFRIHDYYLGRYNCEIFLRDYFTVPASALKENPIFRDGYNGVANPERYASAKTEPTAEKQYQIIPIFSDRSGFKIPQFSSGSNWPVLKEKELERFNKPLRKRIEKIVMTSFELKGISRPLIFIGTKVIINKLLAGKVIGSIKKSLAEWKLLG</sequence>
<accession>A0A552V9X3</accession>
<comment type="caution">
    <text evidence="4">The sequence shown here is derived from an EMBL/GenBank/DDBJ whole genome shotgun (WGS) entry which is preliminary data.</text>
</comment>
<evidence type="ECO:0000313" key="4">
    <source>
        <dbReference type="EMBL" id="TRW27264.1"/>
    </source>
</evidence>
<gene>
    <name evidence="4" type="ORF">FMM05_01095</name>
</gene>
<dbReference type="AlphaFoldDB" id="A0A552V9X3"/>
<keyword evidence="5" id="KW-1185">Reference proteome</keyword>
<feature type="short sequence motif" description="GXSXG" evidence="2">
    <location>
        <begin position="56"/>
        <end position="60"/>
    </location>
</feature>
<feature type="short sequence motif" description="DGA/G" evidence="2">
    <location>
        <begin position="279"/>
        <end position="281"/>
    </location>
</feature>
<feature type="active site" description="Proton acceptor" evidence="2">
    <location>
        <position position="279"/>
    </location>
</feature>
<dbReference type="Pfam" id="PF01734">
    <property type="entry name" value="Patatin"/>
    <property type="match status" value="1"/>
</dbReference>
<comment type="caution">
    <text evidence="2">Lacks conserved residue(s) required for the propagation of feature annotation.</text>
</comment>
<dbReference type="InterPro" id="IPR016035">
    <property type="entry name" value="Acyl_Trfase/lysoPLipase"/>
</dbReference>
<dbReference type="InterPro" id="IPR002641">
    <property type="entry name" value="PNPLA_dom"/>
</dbReference>
<evidence type="ECO:0000313" key="5">
    <source>
        <dbReference type="Proteomes" id="UP000320643"/>
    </source>
</evidence>
<dbReference type="Proteomes" id="UP000320643">
    <property type="component" value="Unassembled WGS sequence"/>
</dbReference>
<name>A0A552V9X3_9FLAO</name>
<proteinExistence type="predicted"/>